<feature type="transmembrane region" description="Helical" evidence="2">
    <location>
        <begin position="168"/>
        <end position="190"/>
    </location>
</feature>
<feature type="region of interest" description="Disordered" evidence="1">
    <location>
        <begin position="234"/>
        <end position="257"/>
    </location>
</feature>
<reference evidence="3" key="2">
    <citation type="submission" date="2020-05" db="UniProtKB">
        <authorList>
            <consortium name="EnsemblMetazoa"/>
        </authorList>
    </citation>
    <scope>IDENTIFICATION</scope>
    <source>
        <strain evidence="3">IAEA</strain>
    </source>
</reference>
<evidence type="ECO:0000313" key="4">
    <source>
        <dbReference type="Proteomes" id="UP000092460"/>
    </source>
</evidence>
<accession>A0A1B0BB82</accession>
<protein>
    <submittedName>
        <fullName evidence="3">Uncharacterized protein</fullName>
    </submittedName>
</protein>
<dbReference type="AlphaFoldDB" id="A0A1B0BB82"/>
<evidence type="ECO:0000256" key="2">
    <source>
        <dbReference type="SAM" id="Phobius"/>
    </source>
</evidence>
<feature type="compositionally biased region" description="Low complexity" evidence="1">
    <location>
        <begin position="240"/>
        <end position="257"/>
    </location>
</feature>
<keyword evidence="2" id="KW-0812">Transmembrane</keyword>
<dbReference type="EMBL" id="JXJN01011338">
    <property type="status" value="NOT_ANNOTATED_CDS"/>
    <property type="molecule type" value="Genomic_DNA"/>
</dbReference>
<reference evidence="4" key="1">
    <citation type="submission" date="2015-01" db="EMBL/GenBank/DDBJ databases">
        <authorList>
            <person name="Aksoy S."/>
            <person name="Warren W."/>
            <person name="Wilson R.K."/>
        </authorList>
    </citation>
    <scope>NUCLEOTIDE SEQUENCE [LARGE SCALE GENOMIC DNA]</scope>
    <source>
        <strain evidence="4">IAEA</strain>
    </source>
</reference>
<keyword evidence="2" id="KW-0472">Membrane</keyword>
<dbReference type="VEuPathDB" id="VectorBase:GPPI024570"/>
<proteinExistence type="predicted"/>
<organism evidence="3 4">
    <name type="scientific">Glossina palpalis gambiensis</name>
    <dbReference type="NCBI Taxonomy" id="67801"/>
    <lineage>
        <taxon>Eukaryota</taxon>
        <taxon>Metazoa</taxon>
        <taxon>Ecdysozoa</taxon>
        <taxon>Arthropoda</taxon>
        <taxon>Hexapoda</taxon>
        <taxon>Insecta</taxon>
        <taxon>Pterygota</taxon>
        <taxon>Neoptera</taxon>
        <taxon>Endopterygota</taxon>
        <taxon>Diptera</taxon>
        <taxon>Brachycera</taxon>
        <taxon>Muscomorpha</taxon>
        <taxon>Hippoboscoidea</taxon>
        <taxon>Glossinidae</taxon>
        <taxon>Glossina</taxon>
    </lineage>
</organism>
<keyword evidence="2" id="KW-1133">Transmembrane helix</keyword>
<evidence type="ECO:0000313" key="3">
    <source>
        <dbReference type="EnsemblMetazoa" id="GPPI024570-PA"/>
    </source>
</evidence>
<dbReference type="Proteomes" id="UP000092460">
    <property type="component" value="Unassembled WGS sequence"/>
</dbReference>
<dbReference type="EMBL" id="JXJN01011339">
    <property type="status" value="NOT_ANNOTATED_CDS"/>
    <property type="molecule type" value="Genomic_DNA"/>
</dbReference>
<name>A0A1B0BB82_9MUSC</name>
<keyword evidence="4" id="KW-1185">Reference proteome</keyword>
<dbReference type="EnsemblMetazoa" id="GPPI024570-RA">
    <property type="protein sequence ID" value="GPPI024570-PA"/>
    <property type="gene ID" value="GPPI024570"/>
</dbReference>
<sequence>MSSSTTSLNGTCKLYESLNRPKGGIRKSNICYNSCSACTSCSNGRASIGSNARSALRVCFKSGSSSACCAWFTSGSSRAWCAWLTSGSAAWFGCFRSGSSSAWCGWLTCGSSSAWCGCFTSGSSTAWCGWLRSGSSSAWCGWLRSGSSSAWCGWLRSGRSYVGINEEIMWVSIGMGVTIAILITIALCYIAREKCQKRQREYYLAAVAVTSVDEKEKSTAKLKKLNKYVNDKKEYENRTTKSATTSNTTTTNNNATNKMSAFNDDNIYVSTINMNYSSVTGQPHYSYNDYTDAQDHHHQQQYVNQHATNRSNYQYVNNFHHQQPVFYHSHQRLLYELPVEILLPAFPNPVRHVAEWQPQNYTHYSNFWNNRSWVPYLKGNEKFIDET</sequence>
<evidence type="ECO:0000256" key="1">
    <source>
        <dbReference type="SAM" id="MobiDB-lite"/>
    </source>
</evidence>